<protein>
    <submittedName>
        <fullName evidence="2">Uncharacterized protein</fullName>
    </submittedName>
</protein>
<evidence type="ECO:0000313" key="2">
    <source>
        <dbReference type="EMBL" id="KAK7105595.1"/>
    </source>
</evidence>
<gene>
    <name evidence="2" type="ORF">V1264_016955</name>
</gene>
<feature type="region of interest" description="Disordered" evidence="1">
    <location>
        <begin position="28"/>
        <end position="201"/>
    </location>
</feature>
<sequence length="201" mass="22026">MKLEKLTIQRNTIITDFGAKISHTRVLSQTTELEVTSRTPSKQVSSTVTSETEDSSQLRSQSPSHSQPESPPVFPQIPEIKVEPLDDDDDNAAFENESSDTTEETAAKHATILHGSAKVQDEKSNEGSSLTRANTSRRKGKAASSLITRERRNRTVTAKRANSRKDEFTSDAESITVSFQSDQSAVEQKDTPHFVPAAPNG</sequence>
<reference evidence="2 3" key="1">
    <citation type="submission" date="2024-02" db="EMBL/GenBank/DDBJ databases">
        <title>Chromosome-scale genome assembly of the rough periwinkle Littorina saxatilis.</title>
        <authorList>
            <person name="De Jode A."/>
            <person name="Faria R."/>
            <person name="Formenti G."/>
            <person name="Sims Y."/>
            <person name="Smith T.P."/>
            <person name="Tracey A."/>
            <person name="Wood J.M.D."/>
            <person name="Zagrodzka Z.B."/>
            <person name="Johannesson K."/>
            <person name="Butlin R.K."/>
            <person name="Leder E.H."/>
        </authorList>
    </citation>
    <scope>NUCLEOTIDE SEQUENCE [LARGE SCALE GENOMIC DNA]</scope>
    <source>
        <strain evidence="2">Snail1</strain>
        <tissue evidence="2">Muscle</tissue>
    </source>
</reference>
<proteinExistence type="predicted"/>
<dbReference type="EMBL" id="JBAMIC010000007">
    <property type="protein sequence ID" value="KAK7105595.1"/>
    <property type="molecule type" value="Genomic_DNA"/>
</dbReference>
<evidence type="ECO:0000313" key="3">
    <source>
        <dbReference type="Proteomes" id="UP001374579"/>
    </source>
</evidence>
<keyword evidence="3" id="KW-1185">Reference proteome</keyword>
<name>A0AAN9BLP0_9CAEN</name>
<dbReference type="AlphaFoldDB" id="A0AAN9BLP0"/>
<organism evidence="2 3">
    <name type="scientific">Littorina saxatilis</name>
    <dbReference type="NCBI Taxonomy" id="31220"/>
    <lineage>
        <taxon>Eukaryota</taxon>
        <taxon>Metazoa</taxon>
        <taxon>Spiralia</taxon>
        <taxon>Lophotrochozoa</taxon>
        <taxon>Mollusca</taxon>
        <taxon>Gastropoda</taxon>
        <taxon>Caenogastropoda</taxon>
        <taxon>Littorinimorpha</taxon>
        <taxon>Littorinoidea</taxon>
        <taxon>Littorinidae</taxon>
        <taxon>Littorina</taxon>
    </lineage>
</organism>
<feature type="compositionally biased region" description="Low complexity" evidence="1">
    <location>
        <begin position="44"/>
        <end position="68"/>
    </location>
</feature>
<evidence type="ECO:0000256" key="1">
    <source>
        <dbReference type="SAM" id="MobiDB-lite"/>
    </source>
</evidence>
<accession>A0AAN9BLP0</accession>
<feature type="compositionally biased region" description="Polar residues" evidence="1">
    <location>
        <begin position="28"/>
        <end position="43"/>
    </location>
</feature>
<dbReference type="Proteomes" id="UP001374579">
    <property type="component" value="Unassembled WGS sequence"/>
</dbReference>
<feature type="compositionally biased region" description="Acidic residues" evidence="1">
    <location>
        <begin position="85"/>
        <end position="103"/>
    </location>
</feature>
<feature type="compositionally biased region" description="Polar residues" evidence="1">
    <location>
        <begin position="171"/>
        <end position="186"/>
    </location>
</feature>
<comment type="caution">
    <text evidence="2">The sequence shown here is derived from an EMBL/GenBank/DDBJ whole genome shotgun (WGS) entry which is preliminary data.</text>
</comment>